<reference evidence="2" key="1">
    <citation type="submission" date="2022-03" db="EMBL/GenBank/DDBJ databases">
        <title>Identification of a novel bacterium isolated from mangrove sediments.</title>
        <authorList>
            <person name="Pan X."/>
        </authorList>
    </citation>
    <scope>NUCLEOTIDE SEQUENCE</scope>
    <source>
        <strain evidence="2">B2637</strain>
    </source>
</reference>
<protein>
    <recommendedName>
        <fullName evidence="4">Sporulation protein</fullName>
    </recommendedName>
</protein>
<feature type="transmembrane region" description="Helical" evidence="1">
    <location>
        <begin position="36"/>
        <end position="57"/>
    </location>
</feature>
<name>A0ABT0A946_9SPHN</name>
<dbReference type="EMBL" id="JALHAT010000003">
    <property type="protein sequence ID" value="MCJ1959697.1"/>
    <property type="molecule type" value="Genomic_DNA"/>
</dbReference>
<proteinExistence type="predicted"/>
<accession>A0ABT0A946</accession>
<keyword evidence="3" id="KW-1185">Reference proteome</keyword>
<evidence type="ECO:0000313" key="2">
    <source>
        <dbReference type="EMBL" id="MCJ1959697.1"/>
    </source>
</evidence>
<gene>
    <name evidence="2" type="ORF">MTR65_03250</name>
</gene>
<dbReference type="Proteomes" id="UP001162802">
    <property type="component" value="Unassembled WGS sequence"/>
</dbReference>
<comment type="caution">
    <text evidence="2">The sequence shown here is derived from an EMBL/GenBank/DDBJ whole genome shotgun (WGS) entry which is preliminary data.</text>
</comment>
<keyword evidence="1" id="KW-0472">Membrane</keyword>
<dbReference type="RefSeq" id="WP_243797000.1">
    <property type="nucleotide sequence ID" value="NZ_JALHAT010000003.1"/>
</dbReference>
<sequence>MPARYCDMAPDRTRLSETSVRVRYKAREDEPPRSRAAAAVIPAVLFGLGLAIVAFALPFGGSAVAGNADGADASPQASGN</sequence>
<evidence type="ECO:0000313" key="3">
    <source>
        <dbReference type="Proteomes" id="UP001162802"/>
    </source>
</evidence>
<keyword evidence="1" id="KW-0812">Transmembrane</keyword>
<evidence type="ECO:0008006" key="4">
    <source>
        <dbReference type="Google" id="ProtNLM"/>
    </source>
</evidence>
<evidence type="ECO:0000256" key="1">
    <source>
        <dbReference type="SAM" id="Phobius"/>
    </source>
</evidence>
<organism evidence="2 3">
    <name type="scientific">Novosphingobium mangrovi</name>
    <name type="common">ex Hu et al. 2023</name>
    <dbReference type="NCBI Taxonomy" id="2930094"/>
    <lineage>
        <taxon>Bacteria</taxon>
        <taxon>Pseudomonadati</taxon>
        <taxon>Pseudomonadota</taxon>
        <taxon>Alphaproteobacteria</taxon>
        <taxon>Sphingomonadales</taxon>
        <taxon>Sphingomonadaceae</taxon>
        <taxon>Novosphingobium</taxon>
    </lineage>
</organism>
<keyword evidence="1" id="KW-1133">Transmembrane helix</keyword>